<dbReference type="SUPFAM" id="SSF48150">
    <property type="entry name" value="DNA-glycosylase"/>
    <property type="match status" value="1"/>
</dbReference>
<sequence>MAKTSPAKDSSPLQYDDRWQQSAWRSKIRRRLLDWFAQNARTMPWRSDPQPYYVWVSEIMLQQTQVATVLPYFDRFIQSFPTVEKLAAADEADLMRHWEGLGYYRRARSLHAAAKLIVTEHGGEFPLAYEDVLALPGIGRYTAGAILSISQGQRLPILEGNTLRVFSRWISLRQPPTDKQANTLLWQLSEKMLPQLDPGRFNQAAMELGALICTPRTPACDRCPVQSLCSAHRDDLQVVIPGKVTKIKYEDRTEFALVVTKPTTTKNAEPQFLMQPLPEGARWSGLWDFPRPTDQVFESVHGVGDWLAETLGRPIKTGLRLKTIRHAVTKYRISLHVHTATVAASRKKLPQPWQFVSLSEMADLPMSVTGRQVCKFLHSDKQAHLEF</sequence>
<protein>
    <recommendedName>
        <fullName evidence="6">Adenine DNA glycosylase</fullName>
        <ecNumber evidence="5">3.2.2.31</ecNumber>
    </recommendedName>
</protein>
<keyword evidence="9" id="KW-0227">DNA damage</keyword>
<evidence type="ECO:0000313" key="17">
    <source>
        <dbReference type="Proteomes" id="UP000319817"/>
    </source>
</evidence>
<dbReference type="InterPro" id="IPR003651">
    <property type="entry name" value="Endonuclease3_FeS-loop_motif"/>
</dbReference>
<proteinExistence type="inferred from homology"/>
<dbReference type="InterPro" id="IPR000445">
    <property type="entry name" value="HhH_motif"/>
</dbReference>
<keyword evidence="17" id="KW-1185">Reference proteome</keyword>
<evidence type="ECO:0000256" key="7">
    <source>
        <dbReference type="ARBA" id="ARBA00022485"/>
    </source>
</evidence>
<dbReference type="Pfam" id="PF10576">
    <property type="entry name" value="EndIII_4Fe-2S"/>
    <property type="match status" value="1"/>
</dbReference>
<accession>A0A517NWW8</accession>
<dbReference type="GO" id="GO:0035485">
    <property type="term" value="F:adenine/guanine mispair binding"/>
    <property type="evidence" value="ECO:0007669"/>
    <property type="project" value="TreeGrafter"/>
</dbReference>
<dbReference type="GO" id="GO:0000701">
    <property type="term" value="F:purine-specific mismatch base pair DNA N-glycosylase activity"/>
    <property type="evidence" value="ECO:0007669"/>
    <property type="project" value="UniProtKB-EC"/>
</dbReference>
<dbReference type="FunFam" id="1.10.340.30:FF:000002">
    <property type="entry name" value="Adenine DNA glycosylase"/>
    <property type="match status" value="1"/>
</dbReference>
<comment type="catalytic activity">
    <reaction evidence="1">
        <text>Hydrolyzes free adenine bases from 7,8-dihydro-8-oxoguanine:adenine mismatched double-stranded DNA, leaving an apurinic site.</text>
        <dbReference type="EC" id="3.2.2.31"/>
    </reaction>
</comment>
<dbReference type="InterPro" id="IPR003265">
    <property type="entry name" value="HhH-GPD_domain"/>
</dbReference>
<dbReference type="GO" id="GO:0032357">
    <property type="term" value="F:oxidized purine DNA binding"/>
    <property type="evidence" value="ECO:0007669"/>
    <property type="project" value="TreeGrafter"/>
</dbReference>
<organism evidence="16 17">
    <name type="scientific">Stieleria marina</name>
    <dbReference type="NCBI Taxonomy" id="1930275"/>
    <lineage>
        <taxon>Bacteria</taxon>
        <taxon>Pseudomonadati</taxon>
        <taxon>Planctomycetota</taxon>
        <taxon>Planctomycetia</taxon>
        <taxon>Pirellulales</taxon>
        <taxon>Pirellulaceae</taxon>
        <taxon>Stieleria</taxon>
    </lineage>
</organism>
<dbReference type="Gene3D" id="1.10.340.30">
    <property type="entry name" value="Hypothetical protein, domain 2"/>
    <property type="match status" value="1"/>
</dbReference>
<evidence type="ECO:0000259" key="15">
    <source>
        <dbReference type="SMART" id="SM00478"/>
    </source>
</evidence>
<dbReference type="PANTHER" id="PTHR42944:SF1">
    <property type="entry name" value="ADENINE DNA GLYCOSYLASE"/>
    <property type="match status" value="1"/>
</dbReference>
<keyword evidence="12" id="KW-0411">Iron-sulfur</keyword>
<dbReference type="GO" id="GO:0006284">
    <property type="term" value="P:base-excision repair"/>
    <property type="evidence" value="ECO:0007669"/>
    <property type="project" value="InterPro"/>
</dbReference>
<evidence type="ECO:0000256" key="9">
    <source>
        <dbReference type="ARBA" id="ARBA00022763"/>
    </source>
</evidence>
<dbReference type="NCBIfam" id="TIGR01084">
    <property type="entry name" value="mutY"/>
    <property type="match status" value="1"/>
</dbReference>
<dbReference type="Gene3D" id="1.10.1670.10">
    <property type="entry name" value="Helix-hairpin-Helix base-excision DNA repair enzymes (C-terminal)"/>
    <property type="match status" value="1"/>
</dbReference>
<evidence type="ECO:0000256" key="4">
    <source>
        <dbReference type="ARBA" id="ARBA00008343"/>
    </source>
</evidence>
<name>A0A517NWW8_9BACT</name>
<evidence type="ECO:0000256" key="13">
    <source>
        <dbReference type="ARBA" id="ARBA00023204"/>
    </source>
</evidence>
<evidence type="ECO:0000256" key="12">
    <source>
        <dbReference type="ARBA" id="ARBA00023014"/>
    </source>
</evidence>
<dbReference type="PANTHER" id="PTHR42944">
    <property type="entry name" value="ADENINE DNA GLYCOSYLASE"/>
    <property type="match status" value="1"/>
</dbReference>
<dbReference type="SMART" id="SM00525">
    <property type="entry name" value="FES"/>
    <property type="match status" value="1"/>
</dbReference>
<dbReference type="CDD" id="cd00056">
    <property type="entry name" value="ENDO3c"/>
    <property type="match status" value="1"/>
</dbReference>
<dbReference type="Pfam" id="PF14815">
    <property type="entry name" value="NUDIX_4"/>
    <property type="match status" value="1"/>
</dbReference>
<keyword evidence="14 16" id="KW-0326">Glycosidase</keyword>
<dbReference type="EMBL" id="CP036526">
    <property type="protein sequence ID" value="QDT11627.1"/>
    <property type="molecule type" value="Genomic_DNA"/>
</dbReference>
<dbReference type="GO" id="GO:0046872">
    <property type="term" value="F:metal ion binding"/>
    <property type="evidence" value="ECO:0007669"/>
    <property type="project" value="UniProtKB-KW"/>
</dbReference>
<dbReference type="Gene3D" id="3.90.79.10">
    <property type="entry name" value="Nucleoside Triphosphate Pyrophosphohydrolase"/>
    <property type="match status" value="1"/>
</dbReference>
<dbReference type="InterPro" id="IPR023170">
    <property type="entry name" value="HhH_base_excis_C"/>
</dbReference>
<dbReference type="SMART" id="SM00478">
    <property type="entry name" value="ENDO3c"/>
    <property type="match status" value="1"/>
</dbReference>
<dbReference type="GO" id="GO:0034039">
    <property type="term" value="F:8-oxo-7,8-dihydroguanine DNA N-glycosylase activity"/>
    <property type="evidence" value="ECO:0007669"/>
    <property type="project" value="TreeGrafter"/>
</dbReference>
<evidence type="ECO:0000256" key="10">
    <source>
        <dbReference type="ARBA" id="ARBA00022801"/>
    </source>
</evidence>
<dbReference type="SUPFAM" id="SSF55811">
    <property type="entry name" value="Nudix"/>
    <property type="match status" value="1"/>
</dbReference>
<dbReference type="Pfam" id="PF00633">
    <property type="entry name" value="HHH"/>
    <property type="match status" value="1"/>
</dbReference>
<dbReference type="Pfam" id="PF00730">
    <property type="entry name" value="HhH-GPD"/>
    <property type="match status" value="1"/>
</dbReference>
<dbReference type="EC" id="3.2.2.31" evidence="5"/>
<dbReference type="AlphaFoldDB" id="A0A517NWW8"/>
<dbReference type="GO" id="GO:0006298">
    <property type="term" value="P:mismatch repair"/>
    <property type="evidence" value="ECO:0007669"/>
    <property type="project" value="TreeGrafter"/>
</dbReference>
<keyword evidence="11" id="KW-0408">Iron</keyword>
<evidence type="ECO:0000256" key="1">
    <source>
        <dbReference type="ARBA" id="ARBA00000843"/>
    </source>
</evidence>
<keyword evidence="13" id="KW-0234">DNA repair</keyword>
<dbReference type="InterPro" id="IPR005760">
    <property type="entry name" value="A/G_AdeGlyc_MutY"/>
</dbReference>
<dbReference type="GO" id="GO:0051539">
    <property type="term" value="F:4 iron, 4 sulfur cluster binding"/>
    <property type="evidence" value="ECO:0007669"/>
    <property type="project" value="UniProtKB-KW"/>
</dbReference>
<dbReference type="InterPro" id="IPR011257">
    <property type="entry name" value="DNA_glycosylase"/>
</dbReference>
<dbReference type="InterPro" id="IPR044298">
    <property type="entry name" value="MIG/MutY"/>
</dbReference>
<evidence type="ECO:0000256" key="14">
    <source>
        <dbReference type="ARBA" id="ARBA00023295"/>
    </source>
</evidence>
<feature type="domain" description="HhH-GPD" evidence="15">
    <location>
        <begin position="60"/>
        <end position="211"/>
    </location>
</feature>
<evidence type="ECO:0000256" key="6">
    <source>
        <dbReference type="ARBA" id="ARBA00022023"/>
    </source>
</evidence>
<gene>
    <name evidence="16" type="primary">mutY</name>
    <name evidence="16" type="ORF">K239x_36270</name>
</gene>
<keyword evidence="10 16" id="KW-0378">Hydrolase</keyword>
<reference evidence="16 17" key="1">
    <citation type="submission" date="2019-02" db="EMBL/GenBank/DDBJ databases">
        <title>Deep-cultivation of Planctomycetes and their phenomic and genomic characterization uncovers novel biology.</title>
        <authorList>
            <person name="Wiegand S."/>
            <person name="Jogler M."/>
            <person name="Boedeker C."/>
            <person name="Pinto D."/>
            <person name="Vollmers J."/>
            <person name="Rivas-Marin E."/>
            <person name="Kohn T."/>
            <person name="Peeters S.H."/>
            <person name="Heuer A."/>
            <person name="Rast P."/>
            <person name="Oberbeckmann S."/>
            <person name="Bunk B."/>
            <person name="Jeske O."/>
            <person name="Meyerdierks A."/>
            <person name="Storesund J.E."/>
            <person name="Kallscheuer N."/>
            <person name="Luecker S."/>
            <person name="Lage O.M."/>
            <person name="Pohl T."/>
            <person name="Merkel B.J."/>
            <person name="Hornburger P."/>
            <person name="Mueller R.-W."/>
            <person name="Bruemmer F."/>
            <person name="Labrenz M."/>
            <person name="Spormann A.M."/>
            <person name="Op den Camp H."/>
            <person name="Overmann J."/>
            <person name="Amann R."/>
            <person name="Jetten M.S.M."/>
            <person name="Mascher T."/>
            <person name="Medema M.H."/>
            <person name="Devos D.P."/>
            <person name="Kaster A.-K."/>
            <person name="Ovreas L."/>
            <person name="Rohde M."/>
            <person name="Galperin M.Y."/>
            <person name="Jogler C."/>
        </authorList>
    </citation>
    <scope>NUCLEOTIDE SEQUENCE [LARGE SCALE GENOMIC DNA]</scope>
    <source>
        <strain evidence="16 17">K23_9</strain>
    </source>
</reference>
<dbReference type="InterPro" id="IPR015797">
    <property type="entry name" value="NUDIX_hydrolase-like_dom_sf"/>
</dbReference>
<evidence type="ECO:0000256" key="8">
    <source>
        <dbReference type="ARBA" id="ARBA00022723"/>
    </source>
</evidence>
<dbReference type="Proteomes" id="UP000319817">
    <property type="component" value="Chromosome"/>
</dbReference>
<evidence type="ECO:0000256" key="3">
    <source>
        <dbReference type="ARBA" id="ARBA00002933"/>
    </source>
</evidence>
<keyword evidence="7" id="KW-0004">4Fe-4S</keyword>
<comment type="function">
    <text evidence="3">Adenine glycosylase active on G-A mispairs. MutY also corrects error-prone DNA synthesis past GO lesions which are due to the oxidatively damaged form of guanine: 7,8-dihydro-8-oxoguanine (8-oxo-dGTP).</text>
</comment>
<evidence type="ECO:0000313" key="16">
    <source>
        <dbReference type="EMBL" id="QDT11627.1"/>
    </source>
</evidence>
<evidence type="ECO:0000256" key="5">
    <source>
        <dbReference type="ARBA" id="ARBA00012045"/>
    </source>
</evidence>
<evidence type="ECO:0000256" key="11">
    <source>
        <dbReference type="ARBA" id="ARBA00023004"/>
    </source>
</evidence>
<comment type="cofactor">
    <cofactor evidence="2">
        <name>[4Fe-4S] cluster</name>
        <dbReference type="ChEBI" id="CHEBI:49883"/>
    </cofactor>
</comment>
<evidence type="ECO:0000256" key="2">
    <source>
        <dbReference type="ARBA" id="ARBA00001966"/>
    </source>
</evidence>
<comment type="similarity">
    <text evidence="4">Belongs to the Nth/MutY family.</text>
</comment>
<dbReference type="InterPro" id="IPR029119">
    <property type="entry name" value="MutY_C"/>
</dbReference>
<keyword evidence="8" id="KW-0479">Metal-binding</keyword>